<dbReference type="EMBL" id="WUUS01000013">
    <property type="protein sequence ID" value="MXR43146.1"/>
    <property type="molecule type" value="Genomic_DNA"/>
</dbReference>
<keyword evidence="5" id="KW-1185">Reference proteome</keyword>
<proteinExistence type="predicted"/>
<evidence type="ECO:0000256" key="1">
    <source>
        <dbReference type="PROSITE-ProRule" id="PRU00325"/>
    </source>
</evidence>
<dbReference type="RefSeq" id="WP_159670817.1">
    <property type="nucleotide sequence ID" value="NZ_WUUS01000013.1"/>
</dbReference>
<keyword evidence="1" id="KW-0862">Zinc</keyword>
<evidence type="ECO:0000313" key="5">
    <source>
        <dbReference type="Proteomes" id="UP000437065"/>
    </source>
</evidence>
<name>A0A6B0T0E8_9EURY</name>
<feature type="region of interest" description="Disordered" evidence="2">
    <location>
        <begin position="256"/>
        <end position="275"/>
    </location>
</feature>
<dbReference type="InterPro" id="IPR007527">
    <property type="entry name" value="Znf_SWIM"/>
</dbReference>
<dbReference type="Proteomes" id="UP000437065">
    <property type="component" value="Unassembled WGS sequence"/>
</dbReference>
<keyword evidence="1" id="KW-0863">Zinc-finger</keyword>
<feature type="compositionally biased region" description="Basic and acidic residues" evidence="2">
    <location>
        <begin position="256"/>
        <end position="267"/>
    </location>
</feature>
<accession>A0A6B0T0E8</accession>
<dbReference type="OrthoDB" id="142306at2157"/>
<sequence>MTERYLSAVLEEAEQIATHHEQVAHSTENAAHEYLRYAVLKLLEEGPSNPDSTLPRIDDVTVGYGQDTAMFESWHTDVEWWMTVPPQEECTRFRIFYPTEHESVPRLIVDVMSALGAWRVWTGNAVDCGSYDHHERREVHFLWPQGHPVEDLLQERVHGPDAVAPDGGCTGDVRDRMVASANGGQVDDLEPRTRRAVTEEMSVSLLEKGGRYEVQSASGNRYEVDVVGESCTCPDWQQRSPAGGCKHLRRVDHEIKRGRVPRPDGRLPADAADSG</sequence>
<gene>
    <name evidence="4" type="ORF">GRX01_17605</name>
</gene>
<evidence type="ECO:0000313" key="4">
    <source>
        <dbReference type="EMBL" id="MXR43146.1"/>
    </source>
</evidence>
<organism evidence="4 5">
    <name type="scientific">Halobaculum saliterrae</name>
    <dbReference type="NCBI Taxonomy" id="2073113"/>
    <lineage>
        <taxon>Archaea</taxon>
        <taxon>Methanobacteriati</taxon>
        <taxon>Methanobacteriota</taxon>
        <taxon>Stenosarchaea group</taxon>
        <taxon>Halobacteria</taxon>
        <taxon>Halobacteriales</taxon>
        <taxon>Haloferacaceae</taxon>
        <taxon>Halobaculum</taxon>
    </lineage>
</organism>
<feature type="domain" description="SWIM-type" evidence="3">
    <location>
        <begin position="222"/>
        <end position="256"/>
    </location>
</feature>
<evidence type="ECO:0000256" key="2">
    <source>
        <dbReference type="SAM" id="MobiDB-lite"/>
    </source>
</evidence>
<comment type="caution">
    <text evidence="4">The sequence shown here is derived from an EMBL/GenBank/DDBJ whole genome shotgun (WGS) entry which is preliminary data.</text>
</comment>
<dbReference type="AlphaFoldDB" id="A0A6B0T0E8"/>
<keyword evidence="1" id="KW-0479">Metal-binding</keyword>
<reference evidence="4 5" key="1">
    <citation type="submission" date="2019-12" db="EMBL/GenBank/DDBJ databases">
        <title>Isolation and characterization of three novel carbon monoxide-oxidizing members of Halobacteria from salione crusts and soils.</title>
        <authorList>
            <person name="Myers M.R."/>
            <person name="King G.M."/>
        </authorList>
    </citation>
    <scope>NUCLEOTIDE SEQUENCE [LARGE SCALE GENOMIC DNA]</scope>
    <source>
        <strain evidence="4 5">WSA2</strain>
    </source>
</reference>
<evidence type="ECO:0000259" key="3">
    <source>
        <dbReference type="PROSITE" id="PS50966"/>
    </source>
</evidence>
<dbReference type="GO" id="GO:0008270">
    <property type="term" value="F:zinc ion binding"/>
    <property type="evidence" value="ECO:0007669"/>
    <property type="project" value="UniProtKB-KW"/>
</dbReference>
<dbReference type="PROSITE" id="PS50966">
    <property type="entry name" value="ZF_SWIM"/>
    <property type="match status" value="1"/>
</dbReference>
<protein>
    <recommendedName>
        <fullName evidence="3">SWIM-type domain-containing protein</fullName>
    </recommendedName>
</protein>